<comment type="caution">
    <text evidence="1">The sequence shown here is derived from an EMBL/GenBank/DDBJ whole genome shotgun (WGS) entry which is preliminary data.</text>
</comment>
<sequence>MSVTWATTPPEQAAALVKPGAQIYGKCQVAVTIDNEPNGFAPNTVLAQAFLPTATKPQNSASKQRPMAMLCTR</sequence>
<evidence type="ECO:0000313" key="2">
    <source>
        <dbReference type="Proteomes" id="UP000246303"/>
    </source>
</evidence>
<dbReference type="Proteomes" id="UP000246303">
    <property type="component" value="Unassembled WGS sequence"/>
</dbReference>
<keyword evidence="2" id="KW-1185">Reference proteome</keyword>
<gene>
    <name evidence="1" type="ORF">CVS29_16450</name>
</gene>
<protein>
    <submittedName>
        <fullName evidence="1">Uncharacterized protein</fullName>
    </submittedName>
</protein>
<organism evidence="1 2">
    <name type="scientific">Arthrobacter psychrochitiniphilus</name>
    <dbReference type="NCBI Taxonomy" id="291045"/>
    <lineage>
        <taxon>Bacteria</taxon>
        <taxon>Bacillati</taxon>
        <taxon>Actinomycetota</taxon>
        <taxon>Actinomycetes</taxon>
        <taxon>Micrococcales</taxon>
        <taxon>Micrococcaceae</taxon>
        <taxon>Arthrobacter</taxon>
    </lineage>
</organism>
<name>A0A2V3DPT5_9MICC</name>
<dbReference type="AlphaFoldDB" id="A0A2V3DPT5"/>
<evidence type="ECO:0000313" key="1">
    <source>
        <dbReference type="EMBL" id="PXA64214.1"/>
    </source>
</evidence>
<proteinExistence type="predicted"/>
<reference evidence="1 2" key="1">
    <citation type="submission" date="2018-05" db="EMBL/GenBank/DDBJ databases">
        <title>Genetic diversity of glacier-inhabiting Cryobacterium bacteria in China and description of Cryobacterium mengkeensis sp. nov. and Arthrobacter glacialis sp. nov.</title>
        <authorList>
            <person name="Liu Q."/>
            <person name="Xin Y.-H."/>
        </authorList>
    </citation>
    <scope>NUCLEOTIDE SEQUENCE [LARGE SCALE GENOMIC DNA]</scope>
    <source>
        <strain evidence="1 2">GP3</strain>
    </source>
</reference>
<accession>A0A2V3DPT5</accession>
<dbReference type="EMBL" id="QHLZ01000014">
    <property type="protein sequence ID" value="PXA64214.1"/>
    <property type="molecule type" value="Genomic_DNA"/>
</dbReference>